<dbReference type="PANTHER" id="PTHR46313">
    <property type="match status" value="1"/>
</dbReference>
<evidence type="ECO:0000313" key="2">
    <source>
        <dbReference type="Proteomes" id="UP001346149"/>
    </source>
</evidence>
<comment type="caution">
    <text evidence="1">The sequence shown here is derived from an EMBL/GenBank/DDBJ whole genome shotgun (WGS) entry which is preliminary data.</text>
</comment>
<reference evidence="1 2" key="1">
    <citation type="journal article" date="2023" name="Hortic Res">
        <title>Pangenome of water caltrop reveals structural variations and asymmetric subgenome divergence after allopolyploidization.</title>
        <authorList>
            <person name="Zhang X."/>
            <person name="Chen Y."/>
            <person name="Wang L."/>
            <person name="Yuan Y."/>
            <person name="Fang M."/>
            <person name="Shi L."/>
            <person name="Lu R."/>
            <person name="Comes H.P."/>
            <person name="Ma Y."/>
            <person name="Chen Y."/>
            <person name="Huang G."/>
            <person name="Zhou Y."/>
            <person name="Zheng Z."/>
            <person name="Qiu Y."/>
        </authorList>
    </citation>
    <scope>NUCLEOTIDE SEQUENCE [LARGE SCALE GENOMIC DNA]</scope>
    <source>
        <strain evidence="1">F231</strain>
    </source>
</reference>
<proteinExistence type="predicted"/>
<dbReference type="Proteomes" id="UP001346149">
    <property type="component" value="Unassembled WGS sequence"/>
</dbReference>
<dbReference type="AlphaFoldDB" id="A0AAN7MDI3"/>
<protein>
    <submittedName>
        <fullName evidence="1">Uncharacterized protein</fullName>
    </submittedName>
</protein>
<accession>A0AAN7MDI3</accession>
<organism evidence="1 2">
    <name type="scientific">Trapa natans</name>
    <name type="common">Water chestnut</name>
    <dbReference type="NCBI Taxonomy" id="22666"/>
    <lineage>
        <taxon>Eukaryota</taxon>
        <taxon>Viridiplantae</taxon>
        <taxon>Streptophyta</taxon>
        <taxon>Embryophyta</taxon>
        <taxon>Tracheophyta</taxon>
        <taxon>Spermatophyta</taxon>
        <taxon>Magnoliopsida</taxon>
        <taxon>eudicotyledons</taxon>
        <taxon>Gunneridae</taxon>
        <taxon>Pentapetalae</taxon>
        <taxon>rosids</taxon>
        <taxon>malvids</taxon>
        <taxon>Myrtales</taxon>
        <taxon>Lythraceae</taxon>
        <taxon>Trapa</taxon>
    </lineage>
</organism>
<sequence>MKQLHLYWRFHQVMWRVVKRVIGTGFRCEKCEVMLVGTLVTHRRFLGRNRGTYGPAIQAGKNSFPFPGHSTPIAQLYCCGTLPSLELGFLLSLQVVQS</sequence>
<dbReference type="GO" id="GO:0016116">
    <property type="term" value="P:carotenoid metabolic process"/>
    <property type="evidence" value="ECO:0007669"/>
    <property type="project" value="InterPro"/>
</dbReference>
<gene>
    <name evidence="1" type="ORF">SAY86_003331</name>
</gene>
<dbReference type="PANTHER" id="PTHR46313:SF1">
    <property type="entry name" value="FAD_NAD(P)-BINDING OXIDOREDUCTASE FAMILY PROTEIN"/>
    <property type="match status" value="1"/>
</dbReference>
<dbReference type="InterPro" id="IPR045892">
    <property type="entry name" value="CrtISO-like"/>
</dbReference>
<evidence type="ECO:0000313" key="1">
    <source>
        <dbReference type="EMBL" id="KAK4803514.1"/>
    </source>
</evidence>
<keyword evidence="2" id="KW-1185">Reference proteome</keyword>
<name>A0AAN7MDI3_TRANT</name>
<dbReference type="EMBL" id="JAXQNO010000001">
    <property type="protein sequence ID" value="KAK4803514.1"/>
    <property type="molecule type" value="Genomic_DNA"/>
</dbReference>